<gene>
    <name evidence="3" type="ORF">JI435_075000</name>
</gene>
<dbReference type="EMBL" id="CP069026">
    <property type="protein sequence ID" value="QRC94236.1"/>
    <property type="molecule type" value="Genomic_DNA"/>
</dbReference>
<dbReference type="InterPro" id="IPR011431">
    <property type="entry name" value="Trafficking_Pga2"/>
</dbReference>
<keyword evidence="4" id="KW-1185">Reference proteome</keyword>
<dbReference type="OMA" id="WVRIIAI"/>
<keyword evidence="2" id="KW-0812">Transmembrane</keyword>
<keyword evidence="2" id="KW-1133">Transmembrane helix</keyword>
<evidence type="ECO:0000313" key="4">
    <source>
        <dbReference type="Proteomes" id="UP000663193"/>
    </source>
</evidence>
<feature type="transmembrane region" description="Helical" evidence="2">
    <location>
        <begin position="34"/>
        <end position="56"/>
    </location>
</feature>
<name>A0A7U2EWQ9_PHANO</name>
<proteinExistence type="predicted"/>
<evidence type="ECO:0008006" key="5">
    <source>
        <dbReference type="Google" id="ProtNLM"/>
    </source>
</evidence>
<dbReference type="RefSeq" id="XP_001797834.1">
    <property type="nucleotide sequence ID" value="XM_001797782.1"/>
</dbReference>
<sequence>MEYVDYVFDNLNIAKDRLVTNSIASFEGMTAQRWIRIIVIIGGYMLLRPYLLGFAAKRQKAQFEKEADDLGLGEDRAPDANSLRGGAKKSGGGKVLGEVKDSGEGKAKQRK</sequence>
<organism evidence="3 4">
    <name type="scientific">Phaeosphaeria nodorum (strain SN15 / ATCC MYA-4574 / FGSC 10173)</name>
    <name type="common">Glume blotch fungus</name>
    <name type="synonym">Parastagonospora nodorum</name>
    <dbReference type="NCBI Taxonomy" id="321614"/>
    <lineage>
        <taxon>Eukaryota</taxon>
        <taxon>Fungi</taxon>
        <taxon>Dikarya</taxon>
        <taxon>Ascomycota</taxon>
        <taxon>Pezizomycotina</taxon>
        <taxon>Dothideomycetes</taxon>
        <taxon>Pleosporomycetidae</taxon>
        <taxon>Pleosporales</taxon>
        <taxon>Pleosporineae</taxon>
        <taxon>Phaeosphaeriaceae</taxon>
        <taxon>Parastagonospora</taxon>
    </lineage>
</organism>
<reference evidence="4" key="1">
    <citation type="journal article" date="2021" name="BMC Genomics">
        <title>Chromosome-level genome assembly and manually-curated proteome of model necrotroph Parastagonospora nodorum Sn15 reveals a genome-wide trove of candidate effector homologs, and redundancy of virulence-related functions within an accessory chromosome.</title>
        <authorList>
            <person name="Bertazzoni S."/>
            <person name="Jones D.A.B."/>
            <person name="Phan H.T."/>
            <person name="Tan K.-C."/>
            <person name="Hane J.K."/>
        </authorList>
    </citation>
    <scope>NUCLEOTIDE SEQUENCE [LARGE SCALE GENOMIC DNA]</scope>
    <source>
        <strain evidence="4">SN15 / ATCC MYA-4574 / FGSC 10173)</strain>
    </source>
</reference>
<feature type="compositionally biased region" description="Basic and acidic residues" evidence="1">
    <location>
        <begin position="97"/>
        <end position="111"/>
    </location>
</feature>
<protein>
    <recommendedName>
        <fullName evidence="5">DUF1531-domain-containing protein</fullName>
    </recommendedName>
</protein>
<evidence type="ECO:0000256" key="1">
    <source>
        <dbReference type="SAM" id="MobiDB-lite"/>
    </source>
</evidence>
<accession>A0A7U2EWQ9</accession>
<dbReference type="Pfam" id="PF07543">
    <property type="entry name" value="PGA2"/>
    <property type="match status" value="1"/>
</dbReference>
<dbReference type="PANTHER" id="PTHR28199:SF1">
    <property type="entry name" value="PROCESSING OF GAS1 AND ALP PROTEIN 2"/>
    <property type="match status" value="1"/>
</dbReference>
<dbReference type="AlphaFoldDB" id="A0A7U2EWQ9"/>
<dbReference type="KEGG" id="pno:SNOG_07500"/>
<dbReference type="VEuPathDB" id="FungiDB:JI435_075000"/>
<keyword evidence="2" id="KW-0472">Membrane</keyword>
<feature type="region of interest" description="Disordered" evidence="1">
    <location>
        <begin position="65"/>
        <end position="111"/>
    </location>
</feature>
<dbReference type="OrthoDB" id="4227028at2759"/>
<evidence type="ECO:0000256" key="2">
    <source>
        <dbReference type="SAM" id="Phobius"/>
    </source>
</evidence>
<dbReference type="Proteomes" id="UP000663193">
    <property type="component" value="Chromosome 4"/>
</dbReference>
<evidence type="ECO:0000313" key="3">
    <source>
        <dbReference type="EMBL" id="QRC94236.1"/>
    </source>
</evidence>
<dbReference type="PANTHER" id="PTHR28199">
    <property type="entry name" value="PROCESSING OF GAS1 AND ALP PROTEIN 2"/>
    <property type="match status" value="1"/>
</dbReference>